<dbReference type="STRING" id="554083.BKD30_07700"/>
<dbReference type="Proteomes" id="UP000187085">
    <property type="component" value="Unassembled WGS sequence"/>
</dbReference>
<comment type="caution">
    <text evidence="2">The sequence shown here is derived from an EMBL/GenBank/DDBJ whole genome shotgun (WGS) entry which is preliminary data.</text>
</comment>
<proteinExistence type="predicted"/>
<sequence length="196" mass="20467">MIENFLRPPRTPGEVTADLLRVVGVVGVVVAGVGWSLTDAGILAFLLPGLLAPRFLGMRSGFDVVHGLVLLVAGWSNVADLYSRIGWWDVPVHIACTGVVSVLAYLLLARQRVVAAPRADGVPLIVPILLTTVIGLALSAVWEMVEWFGRTVITAEIVVAYADTIGDMAAGGLGALIGGIVVATTRLVRAPALLAA</sequence>
<dbReference type="Pfam" id="PF09997">
    <property type="entry name" value="DUF2238"/>
    <property type="match status" value="1"/>
</dbReference>
<keyword evidence="3" id="KW-1185">Reference proteome</keyword>
<evidence type="ECO:0000256" key="1">
    <source>
        <dbReference type="SAM" id="Phobius"/>
    </source>
</evidence>
<keyword evidence="1" id="KW-0472">Membrane</keyword>
<evidence type="ECO:0000313" key="2">
    <source>
        <dbReference type="EMBL" id="OMH24743.1"/>
    </source>
</evidence>
<dbReference type="EMBL" id="MRDE01000049">
    <property type="protein sequence ID" value="OMH24743.1"/>
    <property type="molecule type" value="Genomic_DNA"/>
</dbReference>
<feature type="transmembrane region" description="Helical" evidence="1">
    <location>
        <begin position="90"/>
        <end position="109"/>
    </location>
</feature>
<evidence type="ECO:0008006" key="4">
    <source>
        <dbReference type="Google" id="ProtNLM"/>
    </source>
</evidence>
<evidence type="ECO:0000313" key="3">
    <source>
        <dbReference type="Proteomes" id="UP000187085"/>
    </source>
</evidence>
<feature type="transmembrane region" description="Helical" evidence="1">
    <location>
        <begin position="168"/>
        <end position="188"/>
    </location>
</feature>
<dbReference type="InterPro" id="IPR014509">
    <property type="entry name" value="YjdF-like"/>
</dbReference>
<protein>
    <recommendedName>
        <fullName evidence="4">DUF2238 domain-containing protein</fullName>
    </recommendedName>
</protein>
<feature type="transmembrane region" description="Helical" evidence="1">
    <location>
        <begin position="20"/>
        <end position="48"/>
    </location>
</feature>
<reference evidence="2 3" key="1">
    <citation type="submission" date="2016-12" db="EMBL/GenBank/DDBJ databases">
        <title>Draft genome of Tersicoccus phoenicis 1P05MA.</title>
        <authorList>
            <person name="Nakajima Y."/>
            <person name="Yoshizawa S."/>
            <person name="Nakamura K."/>
            <person name="Ogura Y."/>
            <person name="Hayashi T."/>
            <person name="Kogure K."/>
        </authorList>
    </citation>
    <scope>NUCLEOTIDE SEQUENCE [LARGE SCALE GENOMIC DNA]</scope>
    <source>
        <strain evidence="2 3">1p05MA</strain>
    </source>
</reference>
<keyword evidence="1" id="KW-0812">Transmembrane</keyword>
<accession>A0A1R1LB17</accession>
<name>A0A1R1LB17_9MICC</name>
<dbReference type="AlphaFoldDB" id="A0A1R1LB17"/>
<gene>
    <name evidence="2" type="ORF">BKD30_07700</name>
</gene>
<feature type="transmembrane region" description="Helical" evidence="1">
    <location>
        <begin position="121"/>
        <end position="142"/>
    </location>
</feature>
<dbReference type="OrthoDB" id="3790530at2"/>
<dbReference type="RefSeq" id="WP_076703747.1">
    <property type="nucleotide sequence ID" value="NZ_MRDE01000049.1"/>
</dbReference>
<organism evidence="2 3">
    <name type="scientific">Tersicoccus phoenicis</name>
    <dbReference type="NCBI Taxonomy" id="554083"/>
    <lineage>
        <taxon>Bacteria</taxon>
        <taxon>Bacillati</taxon>
        <taxon>Actinomycetota</taxon>
        <taxon>Actinomycetes</taxon>
        <taxon>Micrococcales</taxon>
        <taxon>Micrococcaceae</taxon>
        <taxon>Tersicoccus</taxon>
    </lineage>
</organism>
<keyword evidence="1" id="KW-1133">Transmembrane helix</keyword>